<proteinExistence type="predicted"/>
<evidence type="ECO:0000256" key="1">
    <source>
        <dbReference type="SAM" id="MobiDB-lite"/>
    </source>
</evidence>
<reference evidence="2 3" key="1">
    <citation type="submission" date="2019-02" db="EMBL/GenBank/DDBJ databases">
        <title>Deep-cultivation of Planctomycetes and their phenomic and genomic characterization uncovers novel biology.</title>
        <authorList>
            <person name="Wiegand S."/>
            <person name="Jogler M."/>
            <person name="Boedeker C."/>
            <person name="Pinto D."/>
            <person name="Vollmers J."/>
            <person name="Rivas-Marin E."/>
            <person name="Kohn T."/>
            <person name="Peeters S.H."/>
            <person name="Heuer A."/>
            <person name="Rast P."/>
            <person name="Oberbeckmann S."/>
            <person name="Bunk B."/>
            <person name="Jeske O."/>
            <person name="Meyerdierks A."/>
            <person name="Storesund J.E."/>
            <person name="Kallscheuer N."/>
            <person name="Luecker S."/>
            <person name="Lage O.M."/>
            <person name="Pohl T."/>
            <person name="Merkel B.J."/>
            <person name="Hornburger P."/>
            <person name="Mueller R.-W."/>
            <person name="Bruemmer F."/>
            <person name="Labrenz M."/>
            <person name="Spormann A.M."/>
            <person name="Op den Camp H."/>
            <person name="Overmann J."/>
            <person name="Amann R."/>
            <person name="Jetten M.S.M."/>
            <person name="Mascher T."/>
            <person name="Medema M.H."/>
            <person name="Devos D.P."/>
            <person name="Kaster A.-K."/>
            <person name="Ovreas L."/>
            <person name="Rohde M."/>
            <person name="Galperin M.Y."/>
            <person name="Jogler C."/>
        </authorList>
    </citation>
    <scope>NUCLEOTIDE SEQUENCE [LARGE SCALE GENOMIC DNA]</scope>
    <source>
        <strain evidence="2 3">Poly24</strain>
    </source>
</reference>
<keyword evidence="3" id="KW-1185">Reference proteome</keyword>
<sequence length="160" mass="18106">MFSHTRNLGLIALAVGMMITAGGSEADADYGYGQRQYYSSWSYQPTQSYSYTRYYYRPTVTSNSYSYHYCISYPSQPRYVYYYNPTSQVYWGRYDLEGKKGAEYSLLAEADRKKDLKAIPESAFPTPGAMPAIPDSKDGVSIEPIRTKPGDKPEDLPATN</sequence>
<organism evidence="2 3">
    <name type="scientific">Rosistilla carotiformis</name>
    <dbReference type="NCBI Taxonomy" id="2528017"/>
    <lineage>
        <taxon>Bacteria</taxon>
        <taxon>Pseudomonadati</taxon>
        <taxon>Planctomycetota</taxon>
        <taxon>Planctomycetia</taxon>
        <taxon>Pirellulales</taxon>
        <taxon>Pirellulaceae</taxon>
        <taxon>Rosistilla</taxon>
    </lineage>
</organism>
<dbReference type="AlphaFoldDB" id="A0A518JUV9"/>
<gene>
    <name evidence="2" type="ORF">Poly24_30330</name>
</gene>
<feature type="compositionally biased region" description="Basic and acidic residues" evidence="1">
    <location>
        <begin position="135"/>
        <end position="160"/>
    </location>
</feature>
<dbReference type="RefSeq" id="WP_145096607.1">
    <property type="nucleotide sequence ID" value="NZ_CP036348.1"/>
</dbReference>
<name>A0A518JUV9_9BACT</name>
<feature type="region of interest" description="Disordered" evidence="1">
    <location>
        <begin position="121"/>
        <end position="160"/>
    </location>
</feature>
<accession>A0A518JUV9</accession>
<evidence type="ECO:0000313" key="3">
    <source>
        <dbReference type="Proteomes" id="UP000315082"/>
    </source>
</evidence>
<dbReference type="Proteomes" id="UP000315082">
    <property type="component" value="Chromosome"/>
</dbReference>
<evidence type="ECO:0000313" key="2">
    <source>
        <dbReference type="EMBL" id="QDV69318.1"/>
    </source>
</evidence>
<dbReference type="EMBL" id="CP036348">
    <property type="protein sequence ID" value="QDV69318.1"/>
    <property type="molecule type" value="Genomic_DNA"/>
</dbReference>
<protein>
    <submittedName>
        <fullName evidence="2">Uncharacterized protein</fullName>
    </submittedName>
</protein>
<dbReference type="KEGG" id="rcf:Poly24_30330"/>
<dbReference type="OrthoDB" id="275244at2"/>